<dbReference type="SUPFAM" id="SSF52172">
    <property type="entry name" value="CheY-like"/>
    <property type="match status" value="1"/>
</dbReference>
<dbReference type="GO" id="GO:0000156">
    <property type="term" value="F:phosphorelay response regulator activity"/>
    <property type="evidence" value="ECO:0007669"/>
    <property type="project" value="TreeGrafter"/>
</dbReference>
<evidence type="ECO:0000256" key="2">
    <source>
        <dbReference type="SAM" id="Phobius"/>
    </source>
</evidence>
<accession>A0A9X3F386</accession>
<dbReference type="Gene3D" id="3.40.50.2300">
    <property type="match status" value="1"/>
</dbReference>
<reference evidence="4" key="1">
    <citation type="submission" date="2022-11" db="EMBL/GenBank/DDBJ databases">
        <title>Marilongibacter aestuarii gen. nov., sp. nov., isolated from tidal flat sediment.</title>
        <authorList>
            <person name="Jiayan W."/>
        </authorList>
    </citation>
    <scope>NUCLEOTIDE SEQUENCE</scope>
    <source>
        <strain evidence="4">Z1-6</strain>
    </source>
</reference>
<dbReference type="RefSeq" id="WP_343332032.1">
    <property type="nucleotide sequence ID" value="NZ_JAPOHD010000009.1"/>
</dbReference>
<dbReference type="Proteomes" id="UP001145087">
    <property type="component" value="Unassembled WGS sequence"/>
</dbReference>
<dbReference type="InterPro" id="IPR001789">
    <property type="entry name" value="Sig_transdc_resp-reg_receiver"/>
</dbReference>
<feature type="domain" description="Response regulatory" evidence="3">
    <location>
        <begin position="8"/>
        <end position="124"/>
    </location>
</feature>
<organism evidence="4 5">
    <name type="scientific">Draconibacterium aestuarii</name>
    <dbReference type="NCBI Taxonomy" id="2998507"/>
    <lineage>
        <taxon>Bacteria</taxon>
        <taxon>Pseudomonadati</taxon>
        <taxon>Bacteroidota</taxon>
        <taxon>Bacteroidia</taxon>
        <taxon>Marinilabiliales</taxon>
        <taxon>Prolixibacteraceae</taxon>
        <taxon>Draconibacterium</taxon>
    </lineage>
</organism>
<dbReference type="InterPro" id="IPR011006">
    <property type="entry name" value="CheY-like_superfamily"/>
</dbReference>
<dbReference type="PROSITE" id="PS50110">
    <property type="entry name" value="RESPONSE_REGULATORY"/>
    <property type="match status" value="1"/>
</dbReference>
<keyword evidence="5" id="KW-1185">Reference proteome</keyword>
<keyword evidence="2" id="KW-1133">Transmembrane helix</keyword>
<dbReference type="CDD" id="cd00156">
    <property type="entry name" value="REC"/>
    <property type="match status" value="1"/>
</dbReference>
<evidence type="ECO:0000313" key="5">
    <source>
        <dbReference type="Proteomes" id="UP001145087"/>
    </source>
</evidence>
<dbReference type="InterPro" id="IPR051271">
    <property type="entry name" value="2C-system_Tx_regulators"/>
</dbReference>
<proteinExistence type="predicted"/>
<keyword evidence="2" id="KW-0812">Transmembrane</keyword>
<dbReference type="AlphaFoldDB" id="A0A9X3F386"/>
<dbReference type="PANTHER" id="PTHR45526:SF1">
    <property type="entry name" value="TRANSCRIPTIONAL REGULATORY PROTEIN DCUR-RELATED"/>
    <property type="match status" value="1"/>
</dbReference>
<name>A0A9X3F386_9BACT</name>
<protein>
    <submittedName>
        <fullName evidence="4">Response regulator</fullName>
    </submittedName>
</protein>
<feature type="transmembrane region" description="Helical" evidence="2">
    <location>
        <begin position="137"/>
        <end position="162"/>
    </location>
</feature>
<keyword evidence="1" id="KW-0597">Phosphoprotein</keyword>
<evidence type="ECO:0000256" key="1">
    <source>
        <dbReference type="PROSITE-ProRule" id="PRU00169"/>
    </source>
</evidence>
<gene>
    <name evidence="4" type="ORF">OU798_05040</name>
</gene>
<dbReference type="SMART" id="SM00448">
    <property type="entry name" value="REC"/>
    <property type="match status" value="1"/>
</dbReference>
<dbReference type="EMBL" id="JAPOHD010000009">
    <property type="protein sequence ID" value="MCY1719695.1"/>
    <property type="molecule type" value="Genomic_DNA"/>
</dbReference>
<evidence type="ECO:0000259" key="3">
    <source>
        <dbReference type="PROSITE" id="PS50110"/>
    </source>
</evidence>
<sequence length="169" mass="19183">MGANKDLLIYVVEDNKMYNKIVTEYLVREGFKKVKSFLSGKECLRAVKGGESPDIVIQDYHLQDSTGIDVLVNVKKHSKNSEFIFLTANEDMEVAVNSIKYGAFDYIIKDNDLSLKKVLNKIDKISKMILLQRRNKVIKTAMIATLCVLIGIVIFTALHTFFDAFGLQR</sequence>
<dbReference type="PANTHER" id="PTHR45526">
    <property type="entry name" value="TRANSCRIPTIONAL REGULATORY PROTEIN DPIA"/>
    <property type="match status" value="1"/>
</dbReference>
<dbReference type="Pfam" id="PF00072">
    <property type="entry name" value="Response_reg"/>
    <property type="match status" value="1"/>
</dbReference>
<comment type="caution">
    <text evidence="4">The sequence shown here is derived from an EMBL/GenBank/DDBJ whole genome shotgun (WGS) entry which is preliminary data.</text>
</comment>
<evidence type="ECO:0000313" key="4">
    <source>
        <dbReference type="EMBL" id="MCY1719695.1"/>
    </source>
</evidence>
<feature type="modified residue" description="4-aspartylphosphate" evidence="1">
    <location>
        <position position="59"/>
    </location>
</feature>
<keyword evidence="2" id="KW-0472">Membrane</keyword>